<proteinExistence type="inferred from homology"/>
<feature type="transmembrane region" description="Helical" evidence="7">
    <location>
        <begin position="153"/>
        <end position="170"/>
    </location>
</feature>
<feature type="transmembrane region" description="Helical" evidence="7">
    <location>
        <begin position="114"/>
        <end position="133"/>
    </location>
</feature>
<dbReference type="OrthoDB" id="8969999at2"/>
<dbReference type="GO" id="GO:0005886">
    <property type="term" value="C:plasma membrane"/>
    <property type="evidence" value="ECO:0007669"/>
    <property type="project" value="UniProtKB-SubCell"/>
</dbReference>
<keyword evidence="4 7" id="KW-0812">Transmembrane</keyword>
<evidence type="ECO:0000256" key="7">
    <source>
        <dbReference type="SAM" id="Phobius"/>
    </source>
</evidence>
<evidence type="ECO:0000256" key="2">
    <source>
        <dbReference type="ARBA" id="ARBA00005262"/>
    </source>
</evidence>
<evidence type="ECO:0000256" key="6">
    <source>
        <dbReference type="ARBA" id="ARBA00023136"/>
    </source>
</evidence>
<reference evidence="8 9" key="2">
    <citation type="submission" date="2019-01" db="EMBL/GenBank/DDBJ databases">
        <title>Tautonia sociabilis, a novel thermotolerant planctomycete of Isosphaeraceae family, isolated from a 4000 m deep subterranean habitat.</title>
        <authorList>
            <person name="Kovaleva O.L."/>
            <person name="Elcheninov A.G."/>
            <person name="Van Heerden E."/>
            <person name="Toshchakov S.V."/>
            <person name="Novikov A."/>
            <person name="Bonch-Osmolovskaya E.A."/>
            <person name="Kublanov I.V."/>
        </authorList>
    </citation>
    <scope>NUCLEOTIDE SEQUENCE [LARGE SCALE GENOMIC DNA]</scope>
    <source>
        <strain evidence="8 9">GM2012</strain>
    </source>
</reference>
<comment type="similarity">
    <text evidence="2">Belongs to the chromate ion transporter (CHR) (TC 2.A.51) family.</text>
</comment>
<feature type="transmembrane region" description="Helical" evidence="7">
    <location>
        <begin position="6"/>
        <end position="27"/>
    </location>
</feature>
<comment type="caution">
    <text evidence="8">The sequence shown here is derived from an EMBL/GenBank/DDBJ whole genome shotgun (WGS) entry which is preliminary data.</text>
</comment>
<evidence type="ECO:0000313" key="9">
    <source>
        <dbReference type="Proteomes" id="UP000280296"/>
    </source>
</evidence>
<dbReference type="RefSeq" id="WP_126727300.1">
    <property type="nucleotide sequence ID" value="NZ_RYZH01000049.1"/>
</dbReference>
<evidence type="ECO:0000256" key="4">
    <source>
        <dbReference type="ARBA" id="ARBA00022692"/>
    </source>
</evidence>
<dbReference type="InterPro" id="IPR052518">
    <property type="entry name" value="CHR_Transporter"/>
</dbReference>
<evidence type="ECO:0000256" key="1">
    <source>
        <dbReference type="ARBA" id="ARBA00004651"/>
    </source>
</evidence>
<evidence type="ECO:0000256" key="3">
    <source>
        <dbReference type="ARBA" id="ARBA00022475"/>
    </source>
</evidence>
<protein>
    <submittedName>
        <fullName evidence="8">Chromate transporter</fullName>
    </submittedName>
</protein>
<dbReference type="Proteomes" id="UP000280296">
    <property type="component" value="Unassembled WGS sequence"/>
</dbReference>
<dbReference type="GO" id="GO:0015109">
    <property type="term" value="F:chromate transmembrane transporter activity"/>
    <property type="evidence" value="ECO:0007669"/>
    <property type="project" value="InterPro"/>
</dbReference>
<dbReference type="PANTHER" id="PTHR43663">
    <property type="entry name" value="CHROMATE TRANSPORT PROTEIN-RELATED"/>
    <property type="match status" value="1"/>
</dbReference>
<organism evidence="8 9">
    <name type="scientific">Tautonia sociabilis</name>
    <dbReference type="NCBI Taxonomy" id="2080755"/>
    <lineage>
        <taxon>Bacteria</taxon>
        <taxon>Pseudomonadati</taxon>
        <taxon>Planctomycetota</taxon>
        <taxon>Planctomycetia</taxon>
        <taxon>Isosphaerales</taxon>
        <taxon>Isosphaeraceae</taxon>
        <taxon>Tautonia</taxon>
    </lineage>
</organism>
<dbReference type="InterPro" id="IPR003370">
    <property type="entry name" value="Chromate_transpt"/>
</dbReference>
<reference evidence="8 9" key="1">
    <citation type="submission" date="2018-12" db="EMBL/GenBank/DDBJ databases">
        <authorList>
            <person name="Toschakov S.V."/>
        </authorList>
    </citation>
    <scope>NUCLEOTIDE SEQUENCE [LARGE SCALE GENOMIC DNA]</scope>
    <source>
        <strain evidence="8 9">GM2012</strain>
    </source>
</reference>
<dbReference type="AlphaFoldDB" id="A0A432MF43"/>
<keyword evidence="9" id="KW-1185">Reference proteome</keyword>
<keyword evidence="3" id="KW-1003">Cell membrane</keyword>
<dbReference type="Pfam" id="PF02417">
    <property type="entry name" value="Chromate_transp"/>
    <property type="match status" value="1"/>
</dbReference>
<sequence length="171" mass="17961">MTWELFWRFVLVSVLAFGGGQAALPLVERIAVHETTWVTAEDFSAAVAFGYVTPGPVLITATFIGYRAGGPVGAVAATCGVFLLPWFLAAAAARALKRLLHHRWLQGFGRGAGPAVVGLLGVTALSLVQQSFAHWAYFGVAGLALVVSLRTKIHPVLVLVVGSLLGVVIGK</sequence>
<accession>A0A432MF43</accession>
<evidence type="ECO:0000313" key="8">
    <source>
        <dbReference type="EMBL" id="RUL84364.1"/>
    </source>
</evidence>
<comment type="subcellular location">
    <subcellularLocation>
        <location evidence="1">Cell membrane</location>
        <topology evidence="1">Multi-pass membrane protein</topology>
    </subcellularLocation>
</comment>
<feature type="transmembrane region" description="Helical" evidence="7">
    <location>
        <begin position="48"/>
        <end position="66"/>
    </location>
</feature>
<gene>
    <name evidence="8" type="ORF">TsocGM_20340</name>
</gene>
<feature type="transmembrane region" description="Helical" evidence="7">
    <location>
        <begin position="72"/>
        <end position="93"/>
    </location>
</feature>
<keyword evidence="5 7" id="KW-1133">Transmembrane helix</keyword>
<dbReference type="PANTHER" id="PTHR43663:SF1">
    <property type="entry name" value="CHROMATE TRANSPORTER"/>
    <property type="match status" value="1"/>
</dbReference>
<keyword evidence="6 7" id="KW-0472">Membrane</keyword>
<name>A0A432MF43_9BACT</name>
<dbReference type="EMBL" id="RYZH01000049">
    <property type="protein sequence ID" value="RUL84364.1"/>
    <property type="molecule type" value="Genomic_DNA"/>
</dbReference>
<evidence type="ECO:0000256" key="5">
    <source>
        <dbReference type="ARBA" id="ARBA00022989"/>
    </source>
</evidence>